<dbReference type="Pfam" id="PF13930">
    <property type="entry name" value="Endonuclea_NS_2"/>
    <property type="match status" value="1"/>
</dbReference>
<sequence>MATITLYKDKLNGVGGLIDNIIKSSNSLDTQLGTLKSTLQGVSSSTYNLQDTVNSISSSSKTEKEKVSDLKKLNKQVTEFITTTVKRDNSARDEINKSKKDFYAKYNYLKPDCEKNAIEKIVDKVEKAAEWCAKHWKLIATAVIVVVAVALIATGVGAGIGGTLLVGACWGAIIGAVIGGVAGGLESMSQGGSFLDGFEDGAFSGAVGGAIGGAAFAGLGVAGSTLGKGISCASKLGKVIKGTAAVSKVLSLGMAGFDMISLADMAIDNKNNPIADLNKKLHSSKAYNIFQISVSALAVFTGGMTTTMACFVAGVMVVTIDGLSPIDKLKVGDKVLALDAETLDKNYKNVEVIYKRKVDSLVHLIIDDEEIITTKNHPFYVKERGFVEATLLCIGNELLDSNGDIHLVNDIYREKCIEDNYVYNIKVEDYHTYFVGNCGILVHNKNCPPHMNEDGTLKPNQEYTTGENGYTYKTDSNGNIVSAHADELKFKTHNGRLKHNPNTADKLPGDDAGHIFADQFGGSPELDNLVSQRSTLNRAVKGDNRTYRAMEKSWADAMNNGKKVTDIDINLAYSEGSSRPSRFDVSYKIDGKFEMISFKN</sequence>
<feature type="domain" description="Hint" evidence="2">
    <location>
        <begin position="308"/>
        <end position="426"/>
    </location>
</feature>
<dbReference type="InterPro" id="IPR006141">
    <property type="entry name" value="Intein_N"/>
</dbReference>
<organism evidence="3 4">
    <name type="scientific">Eubacterium ventriosum</name>
    <dbReference type="NCBI Taxonomy" id="39496"/>
    <lineage>
        <taxon>Bacteria</taxon>
        <taxon>Bacillati</taxon>
        <taxon>Bacillota</taxon>
        <taxon>Clostridia</taxon>
        <taxon>Eubacteriales</taxon>
        <taxon>Eubacteriaceae</taxon>
        <taxon>Eubacterium</taxon>
    </lineage>
</organism>
<feature type="transmembrane region" description="Helical" evidence="1">
    <location>
        <begin position="164"/>
        <end position="185"/>
    </location>
</feature>
<dbReference type="NCBIfam" id="TIGR01443">
    <property type="entry name" value="intein_Cterm"/>
    <property type="match status" value="1"/>
</dbReference>
<evidence type="ECO:0000259" key="2">
    <source>
        <dbReference type="SMART" id="SM00306"/>
    </source>
</evidence>
<reference evidence="3 4" key="1">
    <citation type="submission" date="2018-08" db="EMBL/GenBank/DDBJ databases">
        <title>A genome reference for cultivated species of the human gut microbiota.</title>
        <authorList>
            <person name="Zou Y."/>
            <person name="Xue W."/>
            <person name="Luo G."/>
        </authorList>
    </citation>
    <scope>NUCLEOTIDE SEQUENCE [LARGE SCALE GENOMIC DNA]</scope>
    <source>
        <strain evidence="3 4">AM42-30</strain>
    </source>
</reference>
<dbReference type="CDD" id="cd00081">
    <property type="entry name" value="Hint"/>
    <property type="match status" value="1"/>
</dbReference>
<keyword evidence="1" id="KW-1133">Transmembrane helix</keyword>
<dbReference type="EMBL" id="QSFV01000046">
    <property type="protein sequence ID" value="RHA76906.1"/>
    <property type="molecule type" value="Genomic_DNA"/>
</dbReference>
<gene>
    <name evidence="3" type="ORF">DW918_10235</name>
</gene>
<dbReference type="InterPro" id="IPR003587">
    <property type="entry name" value="Hint_dom_N"/>
</dbReference>
<dbReference type="Pfam" id="PF07591">
    <property type="entry name" value="PT-HINT"/>
    <property type="match status" value="1"/>
</dbReference>
<keyword evidence="1" id="KW-0472">Membrane</keyword>
<dbReference type="InterPro" id="IPR030934">
    <property type="entry name" value="Intein_C"/>
</dbReference>
<dbReference type="InterPro" id="IPR036844">
    <property type="entry name" value="Hint_dom_sf"/>
</dbReference>
<dbReference type="RefSeq" id="WP_118030809.1">
    <property type="nucleotide sequence ID" value="NZ_QSFV01000046.1"/>
</dbReference>
<dbReference type="Proteomes" id="UP000285740">
    <property type="component" value="Unassembled WGS sequence"/>
</dbReference>
<keyword evidence="1" id="KW-0812">Transmembrane</keyword>
<dbReference type="SUPFAM" id="SSF51294">
    <property type="entry name" value="Hedgehog/intein (Hint) domain"/>
    <property type="match status" value="1"/>
</dbReference>
<evidence type="ECO:0000313" key="4">
    <source>
        <dbReference type="Proteomes" id="UP000285740"/>
    </source>
</evidence>
<name>A0A413T1M7_9FIRM</name>
<dbReference type="PROSITE" id="PS50817">
    <property type="entry name" value="INTEIN_N_TER"/>
    <property type="match status" value="1"/>
</dbReference>
<dbReference type="SMART" id="SM00306">
    <property type="entry name" value="HintN"/>
    <property type="match status" value="1"/>
</dbReference>
<dbReference type="AlphaFoldDB" id="A0A413T1M7"/>
<comment type="caution">
    <text evidence="3">The sequence shown here is derived from an EMBL/GenBank/DDBJ whole genome shotgun (WGS) entry which is preliminary data.</text>
</comment>
<protein>
    <recommendedName>
        <fullName evidence="2">Hint domain-containing protein</fullName>
    </recommendedName>
</protein>
<evidence type="ECO:0000313" key="3">
    <source>
        <dbReference type="EMBL" id="RHA76906.1"/>
    </source>
</evidence>
<evidence type="ECO:0000256" key="1">
    <source>
        <dbReference type="SAM" id="Phobius"/>
    </source>
</evidence>
<feature type="transmembrane region" description="Helical" evidence="1">
    <location>
        <begin position="289"/>
        <end position="318"/>
    </location>
</feature>
<dbReference type="PROSITE" id="PS50818">
    <property type="entry name" value="INTEIN_C_TER"/>
    <property type="match status" value="1"/>
</dbReference>
<proteinExistence type="predicted"/>
<feature type="transmembrane region" description="Helical" evidence="1">
    <location>
        <begin position="138"/>
        <end position="158"/>
    </location>
</feature>
<dbReference type="Gene3D" id="2.170.16.10">
    <property type="entry name" value="Hedgehog/Intein (Hint) domain"/>
    <property type="match status" value="1"/>
</dbReference>
<dbReference type="InterPro" id="IPR044927">
    <property type="entry name" value="Endonuclea_NS_2"/>
</dbReference>
<accession>A0A413T1M7</accession>
<dbReference type="GO" id="GO:0016539">
    <property type="term" value="P:intein-mediated protein splicing"/>
    <property type="evidence" value="ECO:0007669"/>
    <property type="project" value="InterPro"/>
</dbReference>